<evidence type="ECO:0000256" key="2">
    <source>
        <dbReference type="ARBA" id="ARBA00023015"/>
    </source>
</evidence>
<keyword evidence="3" id="KW-0731">Sigma factor</keyword>
<protein>
    <submittedName>
        <fullName evidence="7">Sigma-70 family RNA polymerase sigma factor</fullName>
    </submittedName>
</protein>
<proteinExistence type="inferred from homology"/>
<dbReference type="InterPro" id="IPR013249">
    <property type="entry name" value="RNA_pol_sigma70_r4_t2"/>
</dbReference>
<dbReference type="NCBIfam" id="NF007228">
    <property type="entry name" value="PRK09646.1"/>
    <property type="match status" value="1"/>
</dbReference>
<dbReference type="PANTHER" id="PTHR43133">
    <property type="entry name" value="RNA POLYMERASE ECF-TYPE SIGMA FACTO"/>
    <property type="match status" value="1"/>
</dbReference>
<dbReference type="Gene3D" id="1.10.10.10">
    <property type="entry name" value="Winged helix-like DNA-binding domain superfamily/Winged helix DNA-binding domain"/>
    <property type="match status" value="1"/>
</dbReference>
<dbReference type="InterPro" id="IPR007627">
    <property type="entry name" value="RNA_pol_sigma70_r2"/>
</dbReference>
<dbReference type="AlphaFoldDB" id="A0A3N6W5T9"/>
<dbReference type="OrthoDB" id="9784272at2"/>
<keyword evidence="4" id="KW-0804">Transcription</keyword>
<feature type="domain" description="RNA polymerase sigma-70 region 2" evidence="5">
    <location>
        <begin position="37"/>
        <end position="103"/>
    </location>
</feature>
<keyword evidence="2" id="KW-0805">Transcription regulation</keyword>
<dbReference type="Proteomes" id="UP000275225">
    <property type="component" value="Unassembled WGS sequence"/>
</dbReference>
<dbReference type="InterPro" id="IPR036388">
    <property type="entry name" value="WH-like_DNA-bd_sf"/>
</dbReference>
<dbReference type="Pfam" id="PF04542">
    <property type="entry name" value="Sigma70_r2"/>
    <property type="match status" value="1"/>
</dbReference>
<dbReference type="CDD" id="cd06171">
    <property type="entry name" value="Sigma70_r4"/>
    <property type="match status" value="1"/>
</dbReference>
<dbReference type="Pfam" id="PF08281">
    <property type="entry name" value="Sigma70_r4_2"/>
    <property type="match status" value="1"/>
</dbReference>
<evidence type="ECO:0000313" key="8">
    <source>
        <dbReference type="Proteomes" id="UP000275225"/>
    </source>
</evidence>
<gene>
    <name evidence="7" type="ORF">EHW97_11740</name>
</gene>
<evidence type="ECO:0000259" key="6">
    <source>
        <dbReference type="Pfam" id="PF08281"/>
    </source>
</evidence>
<evidence type="ECO:0000259" key="5">
    <source>
        <dbReference type="Pfam" id="PF04542"/>
    </source>
</evidence>
<accession>A0A3N6W5T9</accession>
<dbReference type="GO" id="GO:0003677">
    <property type="term" value="F:DNA binding"/>
    <property type="evidence" value="ECO:0007669"/>
    <property type="project" value="InterPro"/>
</dbReference>
<sequence>MSHLTSVPSGPEPEGTDLATELLRRCARDDENAFAQLYDLTAPRVFGLVRRVVRDPAQAEEVTQEVYLDLWRHASRFDSRRSSALAWVFTIAHRRAVDRVRAAEAADQRDVAYGYRQREVAHDTTSEAAQDRWEARRVRAALETLTPTQRKAVDLAYFGGYTHSEIAAMLDIPLGTAKTRIRDGLIRLRDALGVEGS</sequence>
<dbReference type="InterPro" id="IPR013325">
    <property type="entry name" value="RNA_pol_sigma_r2"/>
</dbReference>
<dbReference type="InterPro" id="IPR014284">
    <property type="entry name" value="RNA_pol_sigma-70_dom"/>
</dbReference>
<name>A0A3N6W5T9_9ACTN</name>
<dbReference type="GO" id="GO:0016987">
    <property type="term" value="F:sigma factor activity"/>
    <property type="evidence" value="ECO:0007669"/>
    <property type="project" value="UniProtKB-KW"/>
</dbReference>
<comment type="similarity">
    <text evidence="1">Belongs to the sigma-70 factor family. ECF subfamily.</text>
</comment>
<reference evidence="7 8" key="1">
    <citation type="submission" date="2018-11" db="EMBL/GenBank/DDBJ databases">
        <authorList>
            <person name="Li F."/>
        </authorList>
    </citation>
    <scope>NUCLEOTIDE SEQUENCE [LARGE SCALE GENOMIC DNA]</scope>
    <source>
        <strain evidence="7 8">YS17T</strain>
    </source>
</reference>
<dbReference type="PANTHER" id="PTHR43133:SF66">
    <property type="entry name" value="ECF RNA POLYMERASE SIGMA FACTOR SIGK"/>
    <property type="match status" value="1"/>
</dbReference>
<evidence type="ECO:0000256" key="3">
    <source>
        <dbReference type="ARBA" id="ARBA00023082"/>
    </source>
</evidence>
<evidence type="ECO:0000256" key="1">
    <source>
        <dbReference type="ARBA" id="ARBA00010641"/>
    </source>
</evidence>
<dbReference type="InterPro" id="IPR013324">
    <property type="entry name" value="RNA_pol_sigma_r3/r4-like"/>
</dbReference>
<dbReference type="GO" id="GO:0006352">
    <property type="term" value="P:DNA-templated transcription initiation"/>
    <property type="evidence" value="ECO:0007669"/>
    <property type="project" value="InterPro"/>
</dbReference>
<dbReference type="Gene3D" id="1.10.1740.10">
    <property type="match status" value="1"/>
</dbReference>
<organism evidence="7 8">
    <name type="scientific">Aeromicrobium camelliae</name>
    <dbReference type="NCBI Taxonomy" id="1538144"/>
    <lineage>
        <taxon>Bacteria</taxon>
        <taxon>Bacillati</taxon>
        <taxon>Actinomycetota</taxon>
        <taxon>Actinomycetes</taxon>
        <taxon>Propionibacteriales</taxon>
        <taxon>Nocardioidaceae</taxon>
        <taxon>Aeromicrobium</taxon>
    </lineage>
</organism>
<evidence type="ECO:0000313" key="7">
    <source>
        <dbReference type="EMBL" id="RQN02886.1"/>
    </source>
</evidence>
<dbReference type="InterPro" id="IPR039425">
    <property type="entry name" value="RNA_pol_sigma-70-like"/>
</dbReference>
<feature type="domain" description="RNA polymerase sigma factor 70 region 4 type 2" evidence="6">
    <location>
        <begin position="136"/>
        <end position="188"/>
    </location>
</feature>
<dbReference type="RefSeq" id="WP_124237363.1">
    <property type="nucleotide sequence ID" value="NZ_JBHUFI010000008.1"/>
</dbReference>
<dbReference type="SUPFAM" id="SSF88659">
    <property type="entry name" value="Sigma3 and sigma4 domains of RNA polymerase sigma factors"/>
    <property type="match status" value="1"/>
</dbReference>
<comment type="caution">
    <text evidence="7">The sequence shown here is derived from an EMBL/GenBank/DDBJ whole genome shotgun (WGS) entry which is preliminary data.</text>
</comment>
<dbReference type="SUPFAM" id="SSF88946">
    <property type="entry name" value="Sigma2 domain of RNA polymerase sigma factors"/>
    <property type="match status" value="1"/>
</dbReference>
<dbReference type="NCBIfam" id="TIGR02937">
    <property type="entry name" value="sigma70-ECF"/>
    <property type="match status" value="1"/>
</dbReference>
<evidence type="ECO:0000256" key="4">
    <source>
        <dbReference type="ARBA" id="ARBA00023163"/>
    </source>
</evidence>
<keyword evidence="8" id="KW-1185">Reference proteome</keyword>
<dbReference type="EMBL" id="RQJX01000016">
    <property type="protein sequence ID" value="RQN02886.1"/>
    <property type="molecule type" value="Genomic_DNA"/>
</dbReference>